<dbReference type="SUPFAM" id="SSF161098">
    <property type="entry name" value="MetI-like"/>
    <property type="match status" value="1"/>
</dbReference>
<evidence type="ECO:0000256" key="4">
    <source>
        <dbReference type="ARBA" id="ARBA00022692"/>
    </source>
</evidence>
<evidence type="ECO:0000313" key="9">
    <source>
        <dbReference type="EMBL" id="MCR8632255.1"/>
    </source>
</evidence>
<feature type="transmembrane region" description="Helical" evidence="7">
    <location>
        <begin position="100"/>
        <end position="120"/>
    </location>
</feature>
<proteinExistence type="inferred from homology"/>
<comment type="caution">
    <text evidence="9">The sequence shown here is derived from an EMBL/GenBank/DDBJ whole genome shotgun (WGS) entry which is preliminary data.</text>
</comment>
<keyword evidence="3" id="KW-1003">Cell membrane</keyword>
<keyword evidence="4 7" id="KW-0812">Transmembrane</keyword>
<keyword evidence="6 7" id="KW-0472">Membrane</keyword>
<feature type="transmembrane region" description="Helical" evidence="7">
    <location>
        <begin position="288"/>
        <end position="309"/>
    </location>
</feature>
<sequence>MKATALEQSSTPSKLSRKSKWVAWNKIRKGWQLYLMILLPVLYILIFKYIPMMDAQIAFRNYVFTKGIWGSDWVGFDNFMRFFQSSEFAKVLKNTLGLSIYQLIAGFPFPILLAISLNYVGSERYKKWVQMITYAPHFISVVVIVGIIMQLLDPRTGLVNVLIQSLGLEPIHFMGEARYFQSLVVWSGLWQNLGFSCIIYIAGLAGIDPLLHEAAVVDGASKFRRAWHIDLPGIMPLAIILLILNTGNLLDTGFEKVLLMQNPLNIKTSEVIDTLVYKIGLASPAADFSYSTAIGLFKSVVGLLLLVSVNQLARKFKQESLW</sequence>
<feature type="domain" description="ABC transmembrane type-1" evidence="8">
    <location>
        <begin position="92"/>
        <end position="309"/>
    </location>
</feature>
<dbReference type="Proteomes" id="UP001300012">
    <property type="component" value="Unassembled WGS sequence"/>
</dbReference>
<evidence type="ECO:0000256" key="6">
    <source>
        <dbReference type="ARBA" id="ARBA00023136"/>
    </source>
</evidence>
<dbReference type="EMBL" id="JANQBD010000009">
    <property type="protein sequence ID" value="MCR8632255.1"/>
    <property type="molecule type" value="Genomic_DNA"/>
</dbReference>
<evidence type="ECO:0000256" key="7">
    <source>
        <dbReference type="RuleBase" id="RU363032"/>
    </source>
</evidence>
<dbReference type="Gene3D" id="1.10.3720.10">
    <property type="entry name" value="MetI-like"/>
    <property type="match status" value="1"/>
</dbReference>
<evidence type="ECO:0000313" key="10">
    <source>
        <dbReference type="Proteomes" id="UP001300012"/>
    </source>
</evidence>
<feature type="transmembrane region" description="Helical" evidence="7">
    <location>
        <begin position="231"/>
        <end position="250"/>
    </location>
</feature>
<dbReference type="RefSeq" id="WP_258213853.1">
    <property type="nucleotide sequence ID" value="NZ_JANQBD010000009.1"/>
</dbReference>
<dbReference type="InterPro" id="IPR000515">
    <property type="entry name" value="MetI-like"/>
</dbReference>
<feature type="transmembrane region" description="Helical" evidence="7">
    <location>
        <begin position="189"/>
        <end position="211"/>
    </location>
</feature>
<feature type="transmembrane region" description="Helical" evidence="7">
    <location>
        <begin position="33"/>
        <end position="50"/>
    </location>
</feature>
<evidence type="ECO:0000256" key="2">
    <source>
        <dbReference type="ARBA" id="ARBA00022448"/>
    </source>
</evidence>
<reference evidence="9 10" key="1">
    <citation type="submission" date="2022-08" db="EMBL/GenBank/DDBJ databases">
        <title>Paenibacillus endoradicis sp. nov., Paenibacillus radicibacter sp. nov and Paenibacillus pararadicis sp. nov., three cold-adapted plant growth-promoting bacteria isolated from root of Larix gmelinii in Great Khingan.</title>
        <authorList>
            <person name="Xue H."/>
        </authorList>
    </citation>
    <scope>NUCLEOTIDE SEQUENCE [LARGE SCALE GENOMIC DNA]</scope>
    <source>
        <strain evidence="9 10">N5-1-1-5</strain>
    </source>
</reference>
<evidence type="ECO:0000256" key="3">
    <source>
        <dbReference type="ARBA" id="ARBA00022475"/>
    </source>
</evidence>
<name>A0ABT1YHR8_9BACL</name>
<evidence type="ECO:0000256" key="1">
    <source>
        <dbReference type="ARBA" id="ARBA00004651"/>
    </source>
</evidence>
<dbReference type="PANTHER" id="PTHR43227">
    <property type="entry name" value="BLL4140 PROTEIN"/>
    <property type="match status" value="1"/>
</dbReference>
<evidence type="ECO:0000259" key="8">
    <source>
        <dbReference type="PROSITE" id="PS50928"/>
    </source>
</evidence>
<keyword evidence="5 7" id="KW-1133">Transmembrane helix</keyword>
<dbReference type="InterPro" id="IPR050809">
    <property type="entry name" value="UgpAE/MalFG_permease"/>
</dbReference>
<organism evidence="9 10">
    <name type="scientific">Paenibacillus radicis</name>
    <name type="common">ex Xue et al. 2023</name>
    <dbReference type="NCBI Taxonomy" id="2972489"/>
    <lineage>
        <taxon>Bacteria</taxon>
        <taxon>Bacillati</taxon>
        <taxon>Bacillota</taxon>
        <taxon>Bacilli</taxon>
        <taxon>Bacillales</taxon>
        <taxon>Paenibacillaceae</taxon>
        <taxon>Paenibacillus</taxon>
    </lineage>
</organism>
<comment type="subcellular location">
    <subcellularLocation>
        <location evidence="1 7">Cell membrane</location>
        <topology evidence="1 7">Multi-pass membrane protein</topology>
    </subcellularLocation>
</comment>
<dbReference type="PROSITE" id="PS50928">
    <property type="entry name" value="ABC_TM1"/>
    <property type="match status" value="1"/>
</dbReference>
<keyword evidence="10" id="KW-1185">Reference proteome</keyword>
<dbReference type="PANTHER" id="PTHR43227:SF11">
    <property type="entry name" value="BLL4140 PROTEIN"/>
    <property type="match status" value="1"/>
</dbReference>
<dbReference type="InterPro" id="IPR035906">
    <property type="entry name" value="MetI-like_sf"/>
</dbReference>
<comment type="similarity">
    <text evidence="7">Belongs to the binding-protein-dependent transport system permease family.</text>
</comment>
<evidence type="ECO:0000256" key="5">
    <source>
        <dbReference type="ARBA" id="ARBA00022989"/>
    </source>
</evidence>
<dbReference type="Pfam" id="PF00528">
    <property type="entry name" value="BPD_transp_1"/>
    <property type="match status" value="1"/>
</dbReference>
<feature type="transmembrane region" description="Helical" evidence="7">
    <location>
        <begin position="132"/>
        <end position="152"/>
    </location>
</feature>
<gene>
    <name evidence="9" type="ORF">NV381_13685</name>
</gene>
<dbReference type="CDD" id="cd06261">
    <property type="entry name" value="TM_PBP2"/>
    <property type="match status" value="1"/>
</dbReference>
<protein>
    <submittedName>
        <fullName evidence="9">ABC transporter permease subunit</fullName>
    </submittedName>
</protein>
<accession>A0ABT1YHR8</accession>
<keyword evidence="2 7" id="KW-0813">Transport</keyword>